<evidence type="ECO:0008006" key="5">
    <source>
        <dbReference type="Google" id="ProtNLM"/>
    </source>
</evidence>
<sequence length="351" mass="37379">MPFTILAGSYTNDIYTLLFDPSAGSLILKSLLKVGHHPSWVEAHPGDHSLVFAGLEQADGKILAIKYDEEGNGKVVAEASSGGKDPCHQVVVGDELAIANYSSGSLAILPISRKAPYILSPAPVGSTTLTGSGPNKERQEGSHAHEAYWNKVYNEILVPDLGGDRVYRFTKNGSWKIANYIGFEAGGGPRHVVVHDGYLYTLLELQSKISKHRYPSPSASASPSHITTLPTMSSPPPQPNSMLAAELLIPSTSSAFPTPYLYVSNRNDPSPLGDIISIFSISGDSLQLIAEVRSGLNHLRGMVFGGENDKYLVAGGVNGGGAKVFERIDGGRGLKVVAETKLDAPTGFLWV</sequence>
<feature type="region of interest" description="Disordered" evidence="2">
    <location>
        <begin position="214"/>
        <end position="237"/>
    </location>
</feature>
<feature type="compositionally biased region" description="Low complexity" evidence="2">
    <location>
        <begin position="215"/>
        <end position="224"/>
    </location>
</feature>
<name>A0ABR1K5Q7_9AGAR</name>
<evidence type="ECO:0000313" key="4">
    <source>
        <dbReference type="Proteomes" id="UP001498398"/>
    </source>
</evidence>
<accession>A0ABR1K5Q7</accession>
<dbReference type="Proteomes" id="UP001498398">
    <property type="component" value="Unassembled WGS sequence"/>
</dbReference>
<dbReference type="PANTHER" id="PTHR30344">
    <property type="entry name" value="6-PHOSPHOGLUCONOLACTONASE-RELATED"/>
    <property type="match status" value="1"/>
</dbReference>
<dbReference type="Pfam" id="PF10282">
    <property type="entry name" value="Lactonase"/>
    <property type="match status" value="1"/>
</dbReference>
<dbReference type="InterPro" id="IPR015943">
    <property type="entry name" value="WD40/YVTN_repeat-like_dom_sf"/>
</dbReference>
<organism evidence="3 4">
    <name type="scientific">Marasmiellus scandens</name>
    <dbReference type="NCBI Taxonomy" id="2682957"/>
    <lineage>
        <taxon>Eukaryota</taxon>
        <taxon>Fungi</taxon>
        <taxon>Dikarya</taxon>
        <taxon>Basidiomycota</taxon>
        <taxon>Agaricomycotina</taxon>
        <taxon>Agaricomycetes</taxon>
        <taxon>Agaricomycetidae</taxon>
        <taxon>Agaricales</taxon>
        <taxon>Marasmiineae</taxon>
        <taxon>Omphalotaceae</taxon>
        <taxon>Marasmiellus</taxon>
    </lineage>
</organism>
<reference evidence="3 4" key="1">
    <citation type="submission" date="2024-01" db="EMBL/GenBank/DDBJ databases">
        <title>A draft genome for the cacao thread blight pathogen Marasmiellus scandens.</title>
        <authorList>
            <person name="Baruah I.K."/>
            <person name="Leung J."/>
            <person name="Bukari Y."/>
            <person name="Amoako-Attah I."/>
            <person name="Meinhardt L.W."/>
            <person name="Bailey B.A."/>
            <person name="Cohen S.P."/>
        </authorList>
    </citation>
    <scope>NUCLEOTIDE SEQUENCE [LARGE SCALE GENOMIC DNA]</scope>
    <source>
        <strain evidence="3 4">GH-19</strain>
    </source>
</reference>
<comment type="caution">
    <text evidence="3">The sequence shown here is derived from an EMBL/GenBank/DDBJ whole genome shotgun (WGS) entry which is preliminary data.</text>
</comment>
<dbReference type="Gene3D" id="2.130.10.10">
    <property type="entry name" value="YVTN repeat-like/Quinoprotein amine dehydrogenase"/>
    <property type="match status" value="1"/>
</dbReference>
<keyword evidence="4" id="KW-1185">Reference proteome</keyword>
<evidence type="ECO:0000256" key="1">
    <source>
        <dbReference type="ARBA" id="ARBA00005564"/>
    </source>
</evidence>
<dbReference type="EMBL" id="JBANRG010000001">
    <property type="protein sequence ID" value="KAK7472000.1"/>
    <property type="molecule type" value="Genomic_DNA"/>
</dbReference>
<dbReference type="InterPro" id="IPR019405">
    <property type="entry name" value="Lactonase_7-beta_prop"/>
</dbReference>
<proteinExistence type="inferred from homology"/>
<dbReference type="PANTHER" id="PTHR30344:SF1">
    <property type="entry name" value="6-PHOSPHOGLUCONOLACTONASE"/>
    <property type="match status" value="1"/>
</dbReference>
<gene>
    <name evidence="3" type="ORF">VKT23_000107</name>
</gene>
<evidence type="ECO:0000256" key="2">
    <source>
        <dbReference type="SAM" id="MobiDB-lite"/>
    </source>
</evidence>
<evidence type="ECO:0000313" key="3">
    <source>
        <dbReference type="EMBL" id="KAK7472000.1"/>
    </source>
</evidence>
<dbReference type="SUPFAM" id="SSF75011">
    <property type="entry name" value="3-carboxy-cis,cis-mucoante lactonizing enzyme"/>
    <property type="match status" value="1"/>
</dbReference>
<protein>
    <recommendedName>
        <fullName evidence="5">Isomerase YbhE</fullName>
    </recommendedName>
</protein>
<comment type="similarity">
    <text evidence="1">Belongs to the cycloisomerase 2 family.</text>
</comment>
<dbReference type="InterPro" id="IPR050282">
    <property type="entry name" value="Cycloisomerase_2"/>
</dbReference>